<dbReference type="EMBL" id="JABXBU010000015">
    <property type="protein sequence ID" value="KAF8788029.1"/>
    <property type="molecule type" value="Genomic_DNA"/>
</dbReference>
<gene>
    <name evidence="3" type="ORF">HNY73_009567</name>
</gene>
<feature type="region of interest" description="Disordered" evidence="1">
    <location>
        <begin position="486"/>
        <end position="505"/>
    </location>
</feature>
<feature type="signal peptide" evidence="2">
    <location>
        <begin position="1"/>
        <end position="18"/>
    </location>
</feature>
<keyword evidence="2" id="KW-0732">Signal</keyword>
<comment type="caution">
    <text evidence="3">The sequence shown here is derived from an EMBL/GenBank/DDBJ whole genome shotgun (WGS) entry which is preliminary data.</text>
</comment>
<dbReference type="Proteomes" id="UP000807504">
    <property type="component" value="Unassembled WGS sequence"/>
</dbReference>
<name>A0A8T0FF32_ARGBR</name>
<reference evidence="3" key="2">
    <citation type="submission" date="2020-06" db="EMBL/GenBank/DDBJ databases">
        <authorList>
            <person name="Sheffer M."/>
        </authorList>
    </citation>
    <scope>NUCLEOTIDE SEQUENCE</scope>
</reference>
<sequence>MWCCTILLANATAQNLAGTGVLRTSGDENWYLFPGSLFQDRNINDQNFETEPIHNIYTVKAADGEIRRVHYAVDEHGLRANIHSNAAGFTPNKETNSIQSEQGRWPSDDFELALEKFISLRQAEQTPVYPRHSEKVFPKPSIPFNNVSKGMQNQVIKFASSNANLPSLISSKRLFTKFIPIYGQQIPSIGKTLRDEISNTNKAEKESMLKYQAPPVVSSSSYAPSSKISVPNGYFESQRIPKPITVPHYQSSSSVDNFLDNGPIDLTKNFTDIPITKTTEYKDISQSEVLKSPSNIKILQTFSNQAEKEELETFHKTQNKSPLSEVPNNFNQVIFSNVLPQRNENKPEPFMNNSFSTMAKKTQNQPNFNNTFSSVSFESAPLSTIFDSNNDEGGPHYYYVMNVGNNSGDSVSKLIEKYFKTNNTNEILNEDSDNILSESNQEVTKSGNESHSLNNIINRELKLSEGALVQNRINSSFAFSKDISQGSLDSVDSEQHERKSEKPSVEEILGENDINNMLKTVDGEIMLTANNQEIMPSSHSNNKIISINDGLGTILPQLVVDEEIINLQYTDNISNNQATQRHNNSDPTIVNLSEILSNTSRNITNSDITDFSNLKLNNRNPRIQEINSYIISDKALASDPVFPESIQSNLNIIGLDEYIGNLPNSQNKEGHAILTNVTENSSFDEMISNAEAAHVSSLDSLSKNEENKLAKPKIYYSDKNVTRIMAKLNYLEQSEDVTAHNDIKVLDTNQKEEPNLNLLMTHPLLELMIPKAKMNDFMMKINNTPVIIRILHPEFLTTDTIPQIFRIQDAEGNFSNEVFISNFSLNISGNSSIIFDSSQPNSLEYRNDSTSDLFSKIAEIDSLNNAIDQKVKSLAAVNENSTNFSSEILNSDLLNENNMPLFHESENIAKMDFSFADPDTEESRVFEFPSRGQYNTKEPIDINLLENFKTSETNKNETGNSNANKFYAYVANVIHENAFPEKNKYKPKTKFQPIDINEFYKLIYESQPNNVPNGFEIVKNIAKTINAESFMFPKSGLKDFLKAKGMNDVNSVPNKDSENLPSSIQYAFSVDVRINGKFSELIPIWCGLFLVLIAKAENVEEIELFKSKTKDRNWYRFPDNWLQNADINEVNAEIEPTHDIYTVKAADGEIRRVHYAVDEHGLRANIHSNAAGFRPNIETNSIQLEQNRWPSDDFDFSLEKFISMRQKEYTPVFTNLDQMLFSKPLILSSDVNKDGQYQETKFKPVKFNLPTSISSNRLFSKLMPTYSQQFPPTRDSHTFPHTLDEETSHTNRAGKEVMNYQSPSRVTSPNYIPSSKNEASSVSFESQRILRPIIPFQNNPTLSSERFSNNDSVYVAKYSTHIPITRVDDKNISQPEILKFPQNLEIFPNLQTVTNQTENENITFHKASNESPVSEAVIPFTKTVHNGVFTFSNVSKPNTFKLSSNDSVSAIVMPHSNEPKFNNMIPTISFESAPLSTIFDSNSYERGPYYQYLINPGKNSVDIGSKLIDQVFKSIKTNELLNEERENHIITEYNKKRAKSDNKSYTFNIITDNETKLNENINVPNEINSTTLLSKNSFQESLDSIDSKENSDKMQEMISVGNIPNENENNGTLNAVKEDIMLIANYQDVPSLPFATNMVKYIQDDAETIPIQSVEFEEIVNDPSMHNNSSSQTLKIFENPIEEHIGNDSGVGILTEILNKPSKSTNVETADFPTLEIRDKNPTIYENQSSELSDEKLISRPASMKNYFNGETIPETIYLDQNSEILLNHRNKARNMMLTAATENPLSGELNPNVNSIQSSSSNILSNTNENISIESNKHYPDKYVIKIMAKINFLSPVDEVIGHDGIKILN</sequence>
<proteinExistence type="predicted"/>
<evidence type="ECO:0000313" key="4">
    <source>
        <dbReference type="Proteomes" id="UP000807504"/>
    </source>
</evidence>
<feature type="compositionally biased region" description="Basic and acidic residues" evidence="1">
    <location>
        <begin position="493"/>
        <end position="505"/>
    </location>
</feature>
<evidence type="ECO:0000256" key="2">
    <source>
        <dbReference type="SAM" id="SignalP"/>
    </source>
</evidence>
<keyword evidence="4" id="KW-1185">Reference proteome</keyword>
<protein>
    <submittedName>
        <fullName evidence="3">Uncharacterized protein</fullName>
    </submittedName>
</protein>
<reference evidence="3" key="1">
    <citation type="journal article" date="2020" name="bioRxiv">
        <title>Chromosome-level reference genome of the European wasp spider Argiope bruennichi: a resource for studies on range expansion and evolutionary adaptation.</title>
        <authorList>
            <person name="Sheffer M.M."/>
            <person name="Hoppe A."/>
            <person name="Krehenwinkel H."/>
            <person name="Uhl G."/>
            <person name="Kuss A.W."/>
            <person name="Jensen L."/>
            <person name="Jensen C."/>
            <person name="Gillespie R.G."/>
            <person name="Hoff K.J."/>
            <person name="Prost S."/>
        </authorList>
    </citation>
    <scope>NUCLEOTIDE SEQUENCE</scope>
</reference>
<evidence type="ECO:0000313" key="3">
    <source>
        <dbReference type="EMBL" id="KAF8788029.1"/>
    </source>
</evidence>
<accession>A0A8T0FF32</accession>
<organism evidence="3 4">
    <name type="scientific">Argiope bruennichi</name>
    <name type="common">Wasp spider</name>
    <name type="synonym">Aranea bruennichi</name>
    <dbReference type="NCBI Taxonomy" id="94029"/>
    <lineage>
        <taxon>Eukaryota</taxon>
        <taxon>Metazoa</taxon>
        <taxon>Ecdysozoa</taxon>
        <taxon>Arthropoda</taxon>
        <taxon>Chelicerata</taxon>
        <taxon>Arachnida</taxon>
        <taxon>Araneae</taxon>
        <taxon>Araneomorphae</taxon>
        <taxon>Entelegynae</taxon>
        <taxon>Araneoidea</taxon>
        <taxon>Araneidae</taxon>
        <taxon>Argiope</taxon>
    </lineage>
</organism>
<feature type="chain" id="PRO_5035904899" evidence="2">
    <location>
        <begin position="19"/>
        <end position="1851"/>
    </location>
</feature>
<evidence type="ECO:0000256" key="1">
    <source>
        <dbReference type="SAM" id="MobiDB-lite"/>
    </source>
</evidence>